<accession>A0A6U5WC55</accession>
<name>A0A6U5WC55_GUITH</name>
<comment type="similarity">
    <text evidence="7">Belongs to the ubiquitin-conjugating enzyme family.</text>
</comment>
<protein>
    <recommendedName>
        <fullName evidence="1">E2 ubiquitin-conjugating enzyme</fullName>
        <ecNumber evidence="1">2.3.2.23</ecNumber>
    </recommendedName>
</protein>
<dbReference type="InterPro" id="IPR050113">
    <property type="entry name" value="Ub_conjugating_enzyme"/>
</dbReference>
<keyword evidence="2" id="KW-0808">Transferase</keyword>
<feature type="compositionally biased region" description="Basic and acidic residues" evidence="8">
    <location>
        <begin position="193"/>
        <end position="203"/>
    </location>
</feature>
<sequence>MTSNENVSPSVLNRLIKEVQEYTKNPVSDIRLQVNEENVTDIRAELIGPEETPYHGGVFEIKLLFGPEFPAVPPKGFFLTPIFHPNVSKSGEICVNTLKKDWKSDCKLSHILMVIRCLLIEPNPESALNEEAGRMFMEDYESYAQRAKLITGVHAMRNRDGVVKQTVHVEPKESEDSITDNDVNSKVAKRSQVVKDKAIEKKRMDKKRSLKRL</sequence>
<dbReference type="PANTHER" id="PTHR24067">
    <property type="entry name" value="UBIQUITIN-CONJUGATING ENZYME E2"/>
    <property type="match status" value="1"/>
</dbReference>
<proteinExistence type="inferred from homology"/>
<dbReference type="GO" id="GO:0005524">
    <property type="term" value="F:ATP binding"/>
    <property type="evidence" value="ECO:0007669"/>
    <property type="project" value="UniProtKB-UniRule"/>
</dbReference>
<feature type="active site" description="Glycyl thioester intermediate" evidence="6">
    <location>
        <position position="94"/>
    </location>
</feature>
<evidence type="ECO:0000313" key="11">
    <source>
        <dbReference type="EMBL" id="CAE2193780.1"/>
    </source>
</evidence>
<feature type="domain" description="UBC core" evidence="9">
    <location>
        <begin position="10"/>
        <end position="156"/>
    </location>
</feature>
<evidence type="ECO:0000256" key="5">
    <source>
        <dbReference type="ARBA" id="ARBA00022840"/>
    </source>
</evidence>
<dbReference type="FunFam" id="3.10.110.10:FF:000031">
    <property type="entry name" value="Ubiquitin-conjugating enzyme E2 22"/>
    <property type="match status" value="1"/>
</dbReference>
<evidence type="ECO:0000256" key="2">
    <source>
        <dbReference type="ARBA" id="ARBA00022679"/>
    </source>
</evidence>
<dbReference type="EC" id="2.3.2.23" evidence="1"/>
<dbReference type="InterPro" id="IPR016135">
    <property type="entry name" value="UBQ-conjugating_enzyme/RWD"/>
</dbReference>
<dbReference type="PROSITE" id="PS50127">
    <property type="entry name" value="UBC_2"/>
    <property type="match status" value="1"/>
</dbReference>
<feature type="region of interest" description="Disordered" evidence="8">
    <location>
        <begin position="168"/>
        <end position="213"/>
    </location>
</feature>
<dbReference type="CDD" id="cd23804">
    <property type="entry name" value="UBCc_UBE2S"/>
    <property type="match status" value="1"/>
</dbReference>
<dbReference type="SMART" id="SM00212">
    <property type="entry name" value="UBCc"/>
    <property type="match status" value="1"/>
</dbReference>
<evidence type="ECO:0000256" key="3">
    <source>
        <dbReference type="ARBA" id="ARBA00022741"/>
    </source>
</evidence>
<dbReference type="InterPro" id="IPR023313">
    <property type="entry name" value="UBQ-conjugating_AS"/>
</dbReference>
<evidence type="ECO:0000256" key="4">
    <source>
        <dbReference type="ARBA" id="ARBA00022786"/>
    </source>
</evidence>
<gene>
    <name evidence="10" type="ORF">GTHE00462_LOCUS3090</name>
    <name evidence="11" type="ORF">GTHE00462_LOCUS3091</name>
</gene>
<feature type="compositionally biased region" description="Basic residues" evidence="8">
    <location>
        <begin position="204"/>
        <end position="213"/>
    </location>
</feature>
<organism evidence="10">
    <name type="scientific">Guillardia theta</name>
    <name type="common">Cryptophyte</name>
    <name type="synonym">Cryptomonas phi</name>
    <dbReference type="NCBI Taxonomy" id="55529"/>
    <lineage>
        <taxon>Eukaryota</taxon>
        <taxon>Cryptophyceae</taxon>
        <taxon>Pyrenomonadales</taxon>
        <taxon>Geminigeraceae</taxon>
        <taxon>Guillardia</taxon>
    </lineage>
</organism>
<dbReference type="OMA" id="QPAKCGA"/>
<dbReference type="AlphaFoldDB" id="A0A6U5WC55"/>
<keyword evidence="5 7" id="KW-0067">ATP-binding</keyword>
<keyword evidence="4 7" id="KW-0833">Ubl conjugation pathway</keyword>
<keyword evidence="3 7" id="KW-0547">Nucleotide-binding</keyword>
<evidence type="ECO:0000256" key="1">
    <source>
        <dbReference type="ARBA" id="ARBA00012486"/>
    </source>
</evidence>
<dbReference type="Gene3D" id="3.10.110.10">
    <property type="entry name" value="Ubiquitin Conjugating Enzyme"/>
    <property type="match status" value="1"/>
</dbReference>
<dbReference type="SUPFAM" id="SSF54495">
    <property type="entry name" value="UBC-like"/>
    <property type="match status" value="1"/>
</dbReference>
<dbReference type="Pfam" id="PF00179">
    <property type="entry name" value="UQ_con"/>
    <property type="match status" value="1"/>
</dbReference>
<dbReference type="PROSITE" id="PS00183">
    <property type="entry name" value="UBC_1"/>
    <property type="match status" value="1"/>
</dbReference>
<evidence type="ECO:0000313" key="10">
    <source>
        <dbReference type="EMBL" id="CAE2193779.1"/>
    </source>
</evidence>
<dbReference type="EMBL" id="HBKN01003663">
    <property type="protein sequence ID" value="CAE2193780.1"/>
    <property type="molecule type" value="Transcribed_RNA"/>
</dbReference>
<evidence type="ECO:0000259" key="9">
    <source>
        <dbReference type="PROSITE" id="PS50127"/>
    </source>
</evidence>
<dbReference type="GO" id="GO:0061631">
    <property type="term" value="F:ubiquitin conjugating enzyme activity"/>
    <property type="evidence" value="ECO:0007669"/>
    <property type="project" value="UniProtKB-EC"/>
</dbReference>
<reference evidence="10" key="1">
    <citation type="submission" date="2021-01" db="EMBL/GenBank/DDBJ databases">
        <authorList>
            <person name="Corre E."/>
            <person name="Pelletier E."/>
            <person name="Niang G."/>
            <person name="Scheremetjew M."/>
            <person name="Finn R."/>
            <person name="Kale V."/>
            <person name="Holt S."/>
            <person name="Cochrane G."/>
            <person name="Meng A."/>
            <person name="Brown T."/>
            <person name="Cohen L."/>
        </authorList>
    </citation>
    <scope>NUCLEOTIDE SEQUENCE</scope>
    <source>
        <strain evidence="10">CCMP 2712</strain>
    </source>
</reference>
<evidence type="ECO:0000256" key="8">
    <source>
        <dbReference type="SAM" id="MobiDB-lite"/>
    </source>
</evidence>
<evidence type="ECO:0000256" key="6">
    <source>
        <dbReference type="PROSITE-ProRule" id="PRU10133"/>
    </source>
</evidence>
<evidence type="ECO:0000256" key="7">
    <source>
        <dbReference type="RuleBase" id="RU362109"/>
    </source>
</evidence>
<dbReference type="EMBL" id="HBKN01003662">
    <property type="protein sequence ID" value="CAE2193779.1"/>
    <property type="molecule type" value="Transcribed_RNA"/>
</dbReference>
<dbReference type="InterPro" id="IPR000608">
    <property type="entry name" value="UBC"/>
</dbReference>